<evidence type="ECO:0008006" key="8">
    <source>
        <dbReference type="Google" id="ProtNLM"/>
    </source>
</evidence>
<evidence type="ECO:0000256" key="5">
    <source>
        <dbReference type="ARBA" id="ARBA00023180"/>
    </source>
</evidence>
<sequence length="192" mass="21814">MIAPDSGGPKTEDQYLIYSTIQQKVDHFDSSSSAIWSQRYQYNWKFYNASKGLVFLMLGGEGSISPPGDKWVRDESVTMMQWAKEYGAAAFQLEHRFYGPKENSPTGMQDVASLKLLTIDQALEDVKAFIDQMNVKYYPHTKTHWVTFGGSYPGSLSAFFRETYPDYTIGAISSSSAVQVFVDYYVTYIMLF</sequence>
<dbReference type="SUPFAM" id="SSF53474">
    <property type="entry name" value="alpha/beta-Hydrolases"/>
    <property type="match status" value="1"/>
</dbReference>
<evidence type="ECO:0000256" key="4">
    <source>
        <dbReference type="ARBA" id="ARBA00022801"/>
    </source>
</evidence>
<dbReference type="OrthoDB" id="1735038at2759"/>
<comment type="similarity">
    <text evidence="1">Belongs to the peptidase S28 family.</text>
</comment>
<evidence type="ECO:0000313" key="7">
    <source>
        <dbReference type="Proteomes" id="UP000271889"/>
    </source>
</evidence>
<reference evidence="6 7" key="1">
    <citation type="submission" date="2018-11" db="EMBL/GenBank/DDBJ databases">
        <authorList>
            <consortium name="Pathogen Informatics"/>
        </authorList>
    </citation>
    <scope>NUCLEOTIDE SEQUENCE [LARGE SCALE GENOMIC DNA]</scope>
</reference>
<protein>
    <recommendedName>
        <fullName evidence="8">Serine carboxypeptidase S28</fullName>
    </recommendedName>
</protein>
<name>A0A3P6RS49_CYLGO</name>
<gene>
    <name evidence="6" type="ORF">CGOC_LOCUS778</name>
</gene>
<dbReference type="EMBL" id="UYRV01001207">
    <property type="protein sequence ID" value="VDK46481.1"/>
    <property type="molecule type" value="Genomic_DNA"/>
</dbReference>
<dbReference type="GO" id="GO:0070008">
    <property type="term" value="F:serine-type exopeptidase activity"/>
    <property type="evidence" value="ECO:0007669"/>
    <property type="project" value="InterPro"/>
</dbReference>
<organism evidence="6 7">
    <name type="scientific">Cylicostephanus goldi</name>
    <name type="common">Nematode worm</name>
    <dbReference type="NCBI Taxonomy" id="71465"/>
    <lineage>
        <taxon>Eukaryota</taxon>
        <taxon>Metazoa</taxon>
        <taxon>Ecdysozoa</taxon>
        <taxon>Nematoda</taxon>
        <taxon>Chromadorea</taxon>
        <taxon>Rhabditida</taxon>
        <taxon>Rhabditina</taxon>
        <taxon>Rhabditomorpha</taxon>
        <taxon>Strongyloidea</taxon>
        <taxon>Strongylidae</taxon>
        <taxon>Cylicostephanus</taxon>
    </lineage>
</organism>
<dbReference type="GO" id="GO:0008239">
    <property type="term" value="F:dipeptidyl-peptidase activity"/>
    <property type="evidence" value="ECO:0007669"/>
    <property type="project" value="TreeGrafter"/>
</dbReference>
<evidence type="ECO:0000256" key="1">
    <source>
        <dbReference type="ARBA" id="ARBA00011079"/>
    </source>
</evidence>
<dbReference type="PANTHER" id="PTHR11010">
    <property type="entry name" value="PROTEASE S28 PRO-X CARBOXYPEPTIDASE-RELATED"/>
    <property type="match status" value="1"/>
</dbReference>
<dbReference type="Pfam" id="PF05577">
    <property type="entry name" value="Peptidase_S28"/>
    <property type="match status" value="1"/>
</dbReference>
<accession>A0A3P6RS49</accession>
<dbReference type="Gene3D" id="3.40.50.1820">
    <property type="entry name" value="alpha/beta hydrolase"/>
    <property type="match status" value="1"/>
</dbReference>
<evidence type="ECO:0000256" key="2">
    <source>
        <dbReference type="ARBA" id="ARBA00022670"/>
    </source>
</evidence>
<dbReference type="Proteomes" id="UP000271889">
    <property type="component" value="Unassembled WGS sequence"/>
</dbReference>
<keyword evidence="3" id="KW-0732">Signal</keyword>
<dbReference type="AlphaFoldDB" id="A0A3P6RS49"/>
<keyword evidence="5" id="KW-0325">Glycoprotein</keyword>
<dbReference type="GO" id="GO:0006508">
    <property type="term" value="P:proteolysis"/>
    <property type="evidence" value="ECO:0007669"/>
    <property type="project" value="UniProtKB-KW"/>
</dbReference>
<evidence type="ECO:0000256" key="3">
    <source>
        <dbReference type="ARBA" id="ARBA00022729"/>
    </source>
</evidence>
<dbReference type="InterPro" id="IPR008758">
    <property type="entry name" value="Peptidase_S28"/>
</dbReference>
<dbReference type="PANTHER" id="PTHR11010:SF34">
    <property type="entry name" value="SERINE PROTEASE F56F10.1-RELATED"/>
    <property type="match status" value="1"/>
</dbReference>
<keyword evidence="4" id="KW-0378">Hydrolase</keyword>
<evidence type="ECO:0000313" key="6">
    <source>
        <dbReference type="EMBL" id="VDK46481.1"/>
    </source>
</evidence>
<keyword evidence="7" id="KW-1185">Reference proteome</keyword>
<keyword evidence="2" id="KW-0645">Protease</keyword>
<proteinExistence type="inferred from homology"/>
<dbReference type="InterPro" id="IPR029058">
    <property type="entry name" value="AB_hydrolase_fold"/>
</dbReference>